<dbReference type="EMBL" id="BDGG01000005">
    <property type="protein sequence ID" value="GAU99456.1"/>
    <property type="molecule type" value="Genomic_DNA"/>
</dbReference>
<name>A0A1D1VCT5_RAMVA</name>
<dbReference type="PANTHER" id="PTHR10845:SF192">
    <property type="entry name" value="DOUBLE HIT, ISOFORM B"/>
    <property type="match status" value="1"/>
</dbReference>
<reference evidence="3 4" key="1">
    <citation type="journal article" date="2016" name="Nat. Commun.">
        <title>Extremotolerant tardigrade genome and improved radiotolerance of human cultured cells by tardigrade-unique protein.</title>
        <authorList>
            <person name="Hashimoto T."/>
            <person name="Horikawa D.D."/>
            <person name="Saito Y."/>
            <person name="Kuwahara H."/>
            <person name="Kozuka-Hata H."/>
            <person name="Shin-I T."/>
            <person name="Minakuchi Y."/>
            <person name="Ohishi K."/>
            <person name="Motoyama A."/>
            <person name="Aizu T."/>
            <person name="Enomoto A."/>
            <person name="Kondo K."/>
            <person name="Tanaka S."/>
            <person name="Hara Y."/>
            <person name="Koshikawa S."/>
            <person name="Sagara H."/>
            <person name="Miura T."/>
            <person name="Yokobori S."/>
            <person name="Miyagawa K."/>
            <person name="Suzuki Y."/>
            <person name="Kubo T."/>
            <person name="Oyama M."/>
            <person name="Kohara Y."/>
            <person name="Fujiyama A."/>
            <person name="Arakawa K."/>
            <person name="Katayama T."/>
            <person name="Toyoda A."/>
            <person name="Kunieda T."/>
        </authorList>
    </citation>
    <scope>NUCLEOTIDE SEQUENCE [LARGE SCALE GENOMIC DNA]</scope>
    <source>
        <strain evidence="3 4">YOKOZUNA-1</strain>
    </source>
</reference>
<dbReference type="InterPro" id="IPR044926">
    <property type="entry name" value="RGS_subdomain_2"/>
</dbReference>
<dbReference type="Pfam" id="PF00615">
    <property type="entry name" value="RGS"/>
    <property type="match status" value="1"/>
</dbReference>
<dbReference type="PANTHER" id="PTHR10845">
    <property type="entry name" value="REGULATOR OF G PROTEIN SIGNALING"/>
    <property type="match status" value="1"/>
</dbReference>
<evidence type="ECO:0000256" key="1">
    <source>
        <dbReference type="SAM" id="MobiDB-lite"/>
    </source>
</evidence>
<comment type="caution">
    <text evidence="3">The sequence shown here is derived from an EMBL/GenBank/DDBJ whole genome shotgun (WGS) entry which is preliminary data.</text>
</comment>
<organism evidence="3 4">
    <name type="scientific">Ramazzottius varieornatus</name>
    <name type="common">Water bear</name>
    <name type="synonym">Tardigrade</name>
    <dbReference type="NCBI Taxonomy" id="947166"/>
    <lineage>
        <taxon>Eukaryota</taxon>
        <taxon>Metazoa</taxon>
        <taxon>Ecdysozoa</taxon>
        <taxon>Tardigrada</taxon>
        <taxon>Eutardigrada</taxon>
        <taxon>Parachela</taxon>
        <taxon>Hypsibioidea</taxon>
        <taxon>Ramazzottiidae</taxon>
        <taxon>Ramazzottius</taxon>
    </lineage>
</organism>
<proteinExistence type="predicted"/>
<dbReference type="Gene3D" id="1.10.167.10">
    <property type="entry name" value="Regulator of G-protein Signalling 4, domain 2"/>
    <property type="match status" value="1"/>
</dbReference>
<feature type="region of interest" description="Disordered" evidence="1">
    <location>
        <begin position="236"/>
        <end position="267"/>
    </location>
</feature>
<dbReference type="InterPro" id="IPR016137">
    <property type="entry name" value="RGS"/>
</dbReference>
<feature type="region of interest" description="Disordered" evidence="1">
    <location>
        <begin position="70"/>
        <end position="97"/>
    </location>
</feature>
<dbReference type="PRINTS" id="PR01301">
    <property type="entry name" value="RGSPROTEIN"/>
</dbReference>
<dbReference type="SUPFAM" id="SSF48097">
    <property type="entry name" value="Regulator of G-protein signaling, RGS"/>
    <property type="match status" value="1"/>
</dbReference>
<feature type="domain" description="RGS" evidence="2">
    <location>
        <begin position="109"/>
        <end position="225"/>
    </location>
</feature>
<dbReference type="SMART" id="SM00315">
    <property type="entry name" value="RGS"/>
    <property type="match status" value="1"/>
</dbReference>
<dbReference type="Proteomes" id="UP000186922">
    <property type="component" value="Unassembled WGS sequence"/>
</dbReference>
<accession>A0A1D1VCT5</accession>
<sequence>MTMLKQESRPMSSSTYTRNNDLRLRNNPNSRSRSSVDTPPSSPNQSGSRSRSRSSRSCCFSCCGLTVRSNPDPPRSSRGGNGTKLEPKAAPQDLELQPTAEDVRLWGESFDNVMATACGRKWFRDFLRCEYSEENILFWLACEDLKKETNPEIVEEKARIIYEDYISILSPKEVSLDSRVREMVNRNMVEPSRHTFDEAQLQIFTLMHRDSYPRFVNSQQYRNLVDKYLKNTAKLQSTNNSAGASTQQQQTQSSSSSNSQQRAGSTG</sequence>
<evidence type="ECO:0000313" key="3">
    <source>
        <dbReference type="EMBL" id="GAU99456.1"/>
    </source>
</evidence>
<evidence type="ECO:0000259" key="2">
    <source>
        <dbReference type="PROSITE" id="PS50132"/>
    </source>
</evidence>
<dbReference type="PROSITE" id="PS50132">
    <property type="entry name" value="RGS"/>
    <property type="match status" value="1"/>
</dbReference>
<keyword evidence="4" id="KW-1185">Reference proteome</keyword>
<evidence type="ECO:0000313" key="4">
    <source>
        <dbReference type="Proteomes" id="UP000186922"/>
    </source>
</evidence>
<feature type="compositionally biased region" description="Low complexity" evidence="1">
    <location>
        <begin position="239"/>
        <end position="267"/>
    </location>
</feature>
<protein>
    <recommendedName>
        <fullName evidence="2">RGS domain-containing protein</fullName>
    </recommendedName>
</protein>
<dbReference type="FunFam" id="1.10.167.10:FF:000001">
    <property type="entry name" value="Putative regulator of g-protein signaling 12"/>
    <property type="match status" value="1"/>
</dbReference>
<gene>
    <name evidence="3" type="primary">RvY_10458</name>
    <name evidence="3" type="synonym">RvY_10458.1</name>
    <name evidence="3" type="ORF">RvY_10458-1</name>
</gene>
<feature type="region of interest" description="Disordered" evidence="1">
    <location>
        <begin position="1"/>
        <end position="56"/>
    </location>
</feature>
<feature type="compositionally biased region" description="Low complexity" evidence="1">
    <location>
        <begin position="25"/>
        <end position="35"/>
    </location>
</feature>
<dbReference type="STRING" id="947166.A0A1D1VCT5"/>
<dbReference type="InterPro" id="IPR036305">
    <property type="entry name" value="RGS_sf"/>
</dbReference>
<dbReference type="OrthoDB" id="10266999at2759"/>
<dbReference type="AlphaFoldDB" id="A0A1D1VCT5"/>